<keyword evidence="6" id="KW-1185">Reference proteome</keyword>
<dbReference type="EMBL" id="JAAZWO010000016">
    <property type="protein sequence ID" value="MBC2398611.1"/>
    <property type="molecule type" value="Genomic_DNA"/>
</dbReference>
<dbReference type="GO" id="GO:0016787">
    <property type="term" value="F:hydrolase activity"/>
    <property type="evidence" value="ECO:0007669"/>
    <property type="project" value="UniProtKB-KW"/>
</dbReference>
<evidence type="ECO:0000256" key="2">
    <source>
        <dbReference type="ARBA" id="ARBA00022801"/>
    </source>
</evidence>
<dbReference type="PANTHER" id="PTHR43046:SF15">
    <property type="entry name" value="MUTT_NUDIX FAMILY PROTEIN"/>
    <property type="match status" value="1"/>
</dbReference>
<evidence type="ECO:0000256" key="3">
    <source>
        <dbReference type="RuleBase" id="RU003476"/>
    </source>
</evidence>
<dbReference type="Gene3D" id="3.90.79.10">
    <property type="entry name" value="Nucleoside Triphosphate Pyrophosphohydrolase"/>
    <property type="match status" value="1"/>
</dbReference>
<dbReference type="InterPro" id="IPR020084">
    <property type="entry name" value="NUDIX_hydrolase_CS"/>
</dbReference>
<dbReference type="InterPro" id="IPR000086">
    <property type="entry name" value="NUDIX_hydrolase_dom"/>
</dbReference>
<proteinExistence type="inferred from homology"/>
<name>A0A923EC74_CLOTT</name>
<accession>A0A923EC74</accession>
<dbReference type="Proteomes" id="UP000563151">
    <property type="component" value="Unassembled WGS sequence"/>
</dbReference>
<sequence length="174" mass="20186">MDLIKEIYDKDIGINTNNEDTSYKIRKAARTILFDHWNKIAILYVSKNNYHKLPGGGIELGESTDKALRREVKEEVGADIEVLGEIGAILEYRNEFKQLQISYCYYSKVLGEIKKPNYTEEEIKDGFKLKWMNIDEAIGILEKDEPDNYMGKFIKERDKLFLINAKKIIGIKNS</sequence>
<feature type="domain" description="Nudix hydrolase" evidence="4">
    <location>
        <begin position="24"/>
        <end position="155"/>
    </location>
</feature>
<comment type="cofactor">
    <cofactor evidence="1">
        <name>Mg(2+)</name>
        <dbReference type="ChEBI" id="CHEBI:18420"/>
    </cofactor>
</comment>
<dbReference type="Pfam" id="PF00293">
    <property type="entry name" value="NUDIX"/>
    <property type="match status" value="1"/>
</dbReference>
<dbReference type="InterPro" id="IPR015797">
    <property type="entry name" value="NUDIX_hydrolase-like_dom_sf"/>
</dbReference>
<dbReference type="RefSeq" id="WP_035148054.1">
    <property type="nucleotide sequence ID" value="NZ_JAAZWO010000016.1"/>
</dbReference>
<evidence type="ECO:0000313" key="6">
    <source>
        <dbReference type="Proteomes" id="UP000563151"/>
    </source>
</evidence>
<dbReference type="PANTHER" id="PTHR43046">
    <property type="entry name" value="GDP-MANNOSE MANNOSYL HYDROLASE"/>
    <property type="match status" value="1"/>
</dbReference>
<gene>
    <name evidence="5" type="ORF">HGG79_12630</name>
</gene>
<dbReference type="SUPFAM" id="SSF55811">
    <property type="entry name" value="Nudix"/>
    <property type="match status" value="1"/>
</dbReference>
<dbReference type="PRINTS" id="PR00502">
    <property type="entry name" value="NUDIXFAMILY"/>
</dbReference>
<dbReference type="AlphaFoldDB" id="A0A923EC74"/>
<evidence type="ECO:0000256" key="1">
    <source>
        <dbReference type="ARBA" id="ARBA00001946"/>
    </source>
</evidence>
<dbReference type="PROSITE" id="PS00893">
    <property type="entry name" value="NUDIX_BOX"/>
    <property type="match status" value="1"/>
</dbReference>
<comment type="similarity">
    <text evidence="3">Belongs to the Nudix hydrolase family.</text>
</comment>
<dbReference type="InterPro" id="IPR020476">
    <property type="entry name" value="Nudix_hydrolase"/>
</dbReference>
<organism evidence="5 6">
    <name type="scientific">Clostridium tetanomorphum</name>
    <dbReference type="NCBI Taxonomy" id="1553"/>
    <lineage>
        <taxon>Bacteria</taxon>
        <taxon>Bacillati</taxon>
        <taxon>Bacillota</taxon>
        <taxon>Clostridia</taxon>
        <taxon>Eubacteriales</taxon>
        <taxon>Clostridiaceae</taxon>
        <taxon>Clostridium</taxon>
    </lineage>
</organism>
<keyword evidence="2 3" id="KW-0378">Hydrolase</keyword>
<dbReference type="PROSITE" id="PS51462">
    <property type="entry name" value="NUDIX"/>
    <property type="match status" value="1"/>
</dbReference>
<evidence type="ECO:0000313" key="5">
    <source>
        <dbReference type="EMBL" id="MBC2398611.1"/>
    </source>
</evidence>
<reference evidence="5 6" key="1">
    <citation type="submission" date="2020-04" db="EMBL/GenBank/DDBJ databases">
        <title>Genomic insights into acetone-butanol-ethanol (ABE) fermentation by sequencing solventogenic clostridia strains.</title>
        <authorList>
            <person name="Brown S."/>
        </authorList>
    </citation>
    <scope>NUCLEOTIDE SEQUENCE [LARGE SCALE GENOMIC DNA]</scope>
    <source>
        <strain evidence="5 6">DJ011</strain>
    </source>
</reference>
<protein>
    <submittedName>
        <fullName evidence="5">NUDIX domain-containing protein</fullName>
    </submittedName>
</protein>
<comment type="caution">
    <text evidence="5">The sequence shown here is derived from an EMBL/GenBank/DDBJ whole genome shotgun (WGS) entry which is preliminary data.</text>
</comment>
<evidence type="ECO:0000259" key="4">
    <source>
        <dbReference type="PROSITE" id="PS51462"/>
    </source>
</evidence>